<dbReference type="VEuPathDB" id="ToxoDB:NCLIV_036070"/>
<evidence type="ECO:0000256" key="2">
    <source>
        <dbReference type="SAM" id="Phobius"/>
    </source>
</evidence>
<dbReference type="EMBL" id="LN714483">
    <property type="protein sequence ID" value="CEL67820.1"/>
    <property type="molecule type" value="Genomic_DNA"/>
</dbReference>
<proteinExistence type="predicted"/>
<dbReference type="InParanoid" id="F0VJB5"/>
<dbReference type="RefSeq" id="XP_003883858.1">
    <property type="nucleotide sequence ID" value="XM_003883809.1"/>
</dbReference>
<dbReference type="GeneID" id="13443394"/>
<reference evidence="4" key="4">
    <citation type="journal article" date="2015" name="PLoS ONE">
        <title>Comprehensive Evaluation of Toxoplasma gondii VEG and Neospora caninum LIV Genomes with Tachyzoite Stage Transcriptome and Proteome Defines Novel Transcript Features.</title>
        <authorList>
            <person name="Ramaprasad A."/>
            <person name="Mourier T."/>
            <person name="Naeem R."/>
            <person name="Malas T.B."/>
            <person name="Moussa E."/>
            <person name="Panigrahi A."/>
            <person name="Vermont S.J."/>
            <person name="Otto T.D."/>
            <person name="Wastling J."/>
            <person name="Pain A."/>
        </authorList>
    </citation>
    <scope>NUCLEOTIDE SEQUENCE</scope>
    <source>
        <strain evidence="4">Liverpool</strain>
    </source>
</reference>
<reference evidence="3" key="1">
    <citation type="submission" date="2011-02" db="EMBL/GenBank/DDBJ databases">
        <authorList>
            <person name="Aslett M."/>
        </authorList>
    </citation>
    <scope>NUCLEOTIDE SEQUENCE</scope>
    <source>
        <strain evidence="3">Liverpool</strain>
    </source>
</reference>
<dbReference type="AlphaFoldDB" id="F0VJB5"/>
<organism evidence="3 5">
    <name type="scientific">Neospora caninum (strain Liverpool)</name>
    <dbReference type="NCBI Taxonomy" id="572307"/>
    <lineage>
        <taxon>Eukaryota</taxon>
        <taxon>Sar</taxon>
        <taxon>Alveolata</taxon>
        <taxon>Apicomplexa</taxon>
        <taxon>Conoidasida</taxon>
        <taxon>Coccidia</taxon>
        <taxon>Eucoccidiorida</taxon>
        <taxon>Eimeriorina</taxon>
        <taxon>Sarcocystidae</taxon>
        <taxon>Neospora</taxon>
    </lineage>
</organism>
<evidence type="ECO:0000313" key="3">
    <source>
        <dbReference type="EMBL" id="CBZ53826.1"/>
    </source>
</evidence>
<evidence type="ECO:0000313" key="5">
    <source>
        <dbReference type="Proteomes" id="UP000007494"/>
    </source>
</evidence>
<dbReference type="OrthoDB" id="10340069at2759"/>
<accession>F0VJB5</accession>
<keyword evidence="2" id="KW-0812">Transmembrane</keyword>
<evidence type="ECO:0008006" key="6">
    <source>
        <dbReference type="Google" id="ProtNLM"/>
    </source>
</evidence>
<evidence type="ECO:0000313" key="4">
    <source>
        <dbReference type="EMBL" id="CEL67820.1"/>
    </source>
</evidence>
<reference evidence="5" key="3">
    <citation type="journal article" date="2012" name="PLoS Pathog.">
        <title>Comparative genomics of the apicomplexan parasites Toxoplasma gondii and Neospora caninum: Coccidia differing in host range and transmission strategy.</title>
        <authorList>
            <person name="Reid A.J."/>
            <person name="Vermont S.J."/>
            <person name="Cotton J.A."/>
            <person name="Harris D."/>
            <person name="Hill-Cawthorne G.A."/>
            <person name="Konen-Waisman S."/>
            <person name="Latham S.M."/>
            <person name="Mourier T."/>
            <person name="Norton R."/>
            <person name="Quail M.A."/>
            <person name="Sanders M."/>
            <person name="Shanmugam D."/>
            <person name="Sohal A."/>
            <person name="Wasmuth J.D."/>
            <person name="Brunk B."/>
            <person name="Grigg M.E."/>
            <person name="Howard J.C."/>
            <person name="Parkinson J."/>
            <person name="Roos D.S."/>
            <person name="Trees A.J."/>
            <person name="Berriman M."/>
            <person name="Pain A."/>
            <person name="Wastling J.M."/>
        </authorList>
    </citation>
    <scope>NUCLEOTIDE SEQUENCE [LARGE SCALE GENOMIC DNA]</scope>
    <source>
        <strain evidence="5">Liverpool</strain>
    </source>
</reference>
<dbReference type="OMA" id="RHGMSNE"/>
<dbReference type="EMBL" id="FR823390">
    <property type="protein sequence ID" value="CBZ53826.1"/>
    <property type="molecule type" value="Genomic_DNA"/>
</dbReference>
<dbReference type="eggNOG" id="ENOG502R0HC">
    <property type="taxonomic scope" value="Eukaryota"/>
</dbReference>
<keyword evidence="5" id="KW-1185">Reference proteome</keyword>
<protein>
    <recommendedName>
        <fullName evidence="6">Transmembrane protein</fullName>
    </recommendedName>
</protein>
<dbReference type="Proteomes" id="UP000007494">
    <property type="component" value="Chromosome VIII"/>
</dbReference>
<evidence type="ECO:0000256" key="1">
    <source>
        <dbReference type="SAM" id="MobiDB-lite"/>
    </source>
</evidence>
<sequence>MAGYVVKPRPARKREMISFTERFAVSMQFVSAGQLLLVSGSTWCMGRRRGSRAKPFCISWNGSILCFLWCMAAWAREGEVAGFYLASANGVPDVDGVEHADVDGVEHAVIMADQDADGFVDTDQQAEQIGATVPQSSPNARSNAEPSETSAPADQSPKQGVSPQASVVGAGVGYHRRQPEEQAAPCPRGNCPYHRDHADVVEEESGMQKKSGVIARRRLASDWYYLDDETTTSKVLRGIGYGWMAFMLYAIIRHGMSNESRDAYYTYEDG</sequence>
<keyword evidence="2" id="KW-0472">Membrane</keyword>
<name>F0VJB5_NEOCL</name>
<feature type="region of interest" description="Disordered" evidence="1">
    <location>
        <begin position="129"/>
        <end position="165"/>
    </location>
</feature>
<keyword evidence="2" id="KW-1133">Transmembrane helix</keyword>
<reference evidence="3" key="2">
    <citation type="submission" date="2011-03" db="EMBL/GenBank/DDBJ databases">
        <title>Comparative genomics and transcriptomics of Neospora caninum and Toxoplasma gondii.</title>
        <authorList>
            <person name="Reid A.J."/>
            <person name="Sohal A."/>
            <person name="Harris D."/>
            <person name="Quail M."/>
            <person name="Sanders M."/>
            <person name="Berriman M."/>
            <person name="Wastling J.M."/>
            <person name="Pain A."/>
        </authorList>
    </citation>
    <scope>NUCLEOTIDE SEQUENCE</scope>
    <source>
        <strain evidence="3">Liverpool</strain>
    </source>
</reference>
<feature type="transmembrane region" description="Helical" evidence="2">
    <location>
        <begin position="56"/>
        <end position="75"/>
    </location>
</feature>
<gene>
    <name evidence="4" type="ORF">BN1204_036070</name>
    <name evidence="3" type="ORF">NCLIV_036070</name>
</gene>